<accession>A0A934SZ34</accession>
<dbReference type="NCBIfam" id="TIGR01505">
    <property type="entry name" value="tartro_sem_red"/>
    <property type="match status" value="1"/>
</dbReference>
<dbReference type="Gene3D" id="3.40.50.720">
    <property type="entry name" value="NAD(P)-binding Rossmann-like Domain"/>
    <property type="match status" value="1"/>
</dbReference>
<dbReference type="Gene3D" id="1.10.1040.10">
    <property type="entry name" value="N-(1-d-carboxylethyl)-l-norvaline Dehydrogenase, domain 2"/>
    <property type="match status" value="1"/>
</dbReference>
<dbReference type="InterPro" id="IPR036291">
    <property type="entry name" value="NAD(P)-bd_dom_sf"/>
</dbReference>
<dbReference type="EMBL" id="JAEPBG010000020">
    <property type="protein sequence ID" value="MBK4738352.1"/>
    <property type="molecule type" value="Genomic_DNA"/>
</dbReference>
<evidence type="ECO:0000259" key="6">
    <source>
        <dbReference type="Pfam" id="PF03446"/>
    </source>
</evidence>
<dbReference type="InterPro" id="IPR002204">
    <property type="entry name" value="3-OH-isobutyrate_DH-rel_CS"/>
</dbReference>
<evidence type="ECO:0000259" key="7">
    <source>
        <dbReference type="Pfam" id="PF14833"/>
    </source>
</evidence>
<dbReference type="PIRSF" id="PIRSF000103">
    <property type="entry name" value="HIBADH"/>
    <property type="match status" value="1"/>
</dbReference>
<dbReference type="GO" id="GO:0046487">
    <property type="term" value="P:glyoxylate metabolic process"/>
    <property type="evidence" value="ECO:0007669"/>
    <property type="project" value="InterPro"/>
</dbReference>
<evidence type="ECO:0000256" key="2">
    <source>
        <dbReference type="ARBA" id="ARBA00023002"/>
    </source>
</evidence>
<protein>
    <submittedName>
        <fullName evidence="8">2-hydroxy-3-oxopropionate reductase</fullName>
        <ecNumber evidence="8">1.1.1.60</ecNumber>
    </submittedName>
</protein>
<organism evidence="8 9">
    <name type="scientific">Noviherbaspirillum pedocola</name>
    <dbReference type="NCBI Taxonomy" id="2801341"/>
    <lineage>
        <taxon>Bacteria</taxon>
        <taxon>Pseudomonadati</taxon>
        <taxon>Pseudomonadota</taxon>
        <taxon>Betaproteobacteria</taxon>
        <taxon>Burkholderiales</taxon>
        <taxon>Oxalobacteraceae</taxon>
        <taxon>Noviherbaspirillum</taxon>
    </lineage>
</organism>
<keyword evidence="2 8" id="KW-0560">Oxidoreductase</keyword>
<dbReference type="InterPro" id="IPR013328">
    <property type="entry name" value="6PGD_dom2"/>
</dbReference>
<dbReference type="Pfam" id="PF14833">
    <property type="entry name" value="NAD_binding_11"/>
    <property type="match status" value="1"/>
</dbReference>
<dbReference type="SUPFAM" id="SSF51735">
    <property type="entry name" value="NAD(P)-binding Rossmann-fold domains"/>
    <property type="match status" value="1"/>
</dbReference>
<dbReference type="AlphaFoldDB" id="A0A934SZ34"/>
<comment type="caution">
    <text evidence="8">The sequence shown here is derived from an EMBL/GenBank/DDBJ whole genome shotgun (WGS) entry which is preliminary data.</text>
</comment>
<sequence length="318" mass="33063">MRFASRRKSSATGTPVRPHEENGMSKIGFIGLGTMGAPMAAHLVKAGHALYVHSSKPLPADLQSGATPCASFADVARQAEFIITMVPDTPQVEAVLFGKDGVAEGLSPGKIVIDMSSISPMATKAFAEKIRALGCDYLDAPVSGGEVGAKAASLTIMVGGEQAAFDKALPLLQLMGKNITLVGGNGDGQTTKVANQIIVALNIQAVAEALVFAAKAGADPARVRQALMGGFAASRILEVHGERMIRRTFDPGFRIELHQKDLNLALAGAKELGVALPNTATALEMFNACAAHGGQAWDHSALIRALEILANFEIGSAN</sequence>
<evidence type="ECO:0000256" key="3">
    <source>
        <dbReference type="ARBA" id="ARBA00023027"/>
    </source>
</evidence>
<feature type="region of interest" description="Disordered" evidence="5">
    <location>
        <begin position="1"/>
        <end position="23"/>
    </location>
</feature>
<reference evidence="8" key="1">
    <citation type="submission" date="2021-01" db="EMBL/GenBank/DDBJ databases">
        <title>Genome sequence of strain Noviherbaspirillum sp. DKR-6.</title>
        <authorList>
            <person name="Chaudhary D.K."/>
        </authorList>
    </citation>
    <scope>NUCLEOTIDE SEQUENCE</scope>
    <source>
        <strain evidence="8">DKR-6</strain>
    </source>
</reference>
<dbReference type="PROSITE" id="PS00895">
    <property type="entry name" value="3_HYDROXYISOBUT_DH"/>
    <property type="match status" value="1"/>
</dbReference>
<dbReference type="InterPro" id="IPR029154">
    <property type="entry name" value="HIBADH-like_NADP-bd"/>
</dbReference>
<evidence type="ECO:0000256" key="1">
    <source>
        <dbReference type="ARBA" id="ARBA00009080"/>
    </source>
</evidence>
<dbReference type="GO" id="GO:0008679">
    <property type="term" value="F:2-hydroxy-3-oxopropionate reductase activity"/>
    <property type="evidence" value="ECO:0007669"/>
    <property type="project" value="UniProtKB-EC"/>
</dbReference>
<dbReference type="PANTHER" id="PTHR43060">
    <property type="entry name" value="3-HYDROXYISOBUTYRATE DEHYDROGENASE-LIKE 1, MITOCHONDRIAL-RELATED"/>
    <property type="match status" value="1"/>
</dbReference>
<feature type="active site" evidence="4">
    <location>
        <position position="192"/>
    </location>
</feature>
<dbReference type="SUPFAM" id="SSF48179">
    <property type="entry name" value="6-phosphogluconate dehydrogenase C-terminal domain-like"/>
    <property type="match status" value="1"/>
</dbReference>
<evidence type="ECO:0000256" key="4">
    <source>
        <dbReference type="PIRSR" id="PIRSR000103-1"/>
    </source>
</evidence>
<dbReference type="Pfam" id="PF03446">
    <property type="entry name" value="NAD_binding_2"/>
    <property type="match status" value="1"/>
</dbReference>
<keyword evidence="9" id="KW-1185">Reference proteome</keyword>
<dbReference type="GO" id="GO:0050661">
    <property type="term" value="F:NADP binding"/>
    <property type="evidence" value="ECO:0007669"/>
    <property type="project" value="InterPro"/>
</dbReference>
<dbReference type="GO" id="GO:0051287">
    <property type="term" value="F:NAD binding"/>
    <property type="evidence" value="ECO:0007669"/>
    <property type="project" value="InterPro"/>
</dbReference>
<dbReference type="InterPro" id="IPR008927">
    <property type="entry name" value="6-PGluconate_DH-like_C_sf"/>
</dbReference>
<dbReference type="PANTHER" id="PTHR43060:SF15">
    <property type="entry name" value="3-HYDROXYISOBUTYRATE DEHYDROGENASE-LIKE 1, MITOCHONDRIAL-RELATED"/>
    <property type="match status" value="1"/>
</dbReference>
<name>A0A934SZ34_9BURK</name>
<evidence type="ECO:0000313" key="8">
    <source>
        <dbReference type="EMBL" id="MBK4738352.1"/>
    </source>
</evidence>
<gene>
    <name evidence="8" type="ORF">JJB74_27330</name>
</gene>
<comment type="similarity">
    <text evidence="1">Belongs to the HIBADH-related family.</text>
</comment>
<dbReference type="InterPro" id="IPR015815">
    <property type="entry name" value="HIBADH-related"/>
</dbReference>
<proteinExistence type="inferred from homology"/>
<feature type="domain" description="6-phosphogluconate dehydrogenase NADP-binding" evidence="6">
    <location>
        <begin position="26"/>
        <end position="183"/>
    </location>
</feature>
<evidence type="ECO:0000313" key="9">
    <source>
        <dbReference type="Proteomes" id="UP000622890"/>
    </source>
</evidence>
<evidence type="ECO:0000256" key="5">
    <source>
        <dbReference type="SAM" id="MobiDB-lite"/>
    </source>
</evidence>
<dbReference type="InterPro" id="IPR006115">
    <property type="entry name" value="6PGDH_NADP-bd"/>
</dbReference>
<feature type="domain" description="3-hydroxyisobutyrate dehydrogenase-like NAD-binding" evidence="7">
    <location>
        <begin position="186"/>
        <end position="306"/>
    </location>
</feature>
<dbReference type="Proteomes" id="UP000622890">
    <property type="component" value="Unassembled WGS sequence"/>
</dbReference>
<keyword evidence="3" id="KW-0520">NAD</keyword>
<dbReference type="EC" id="1.1.1.60" evidence="8"/>
<dbReference type="GO" id="GO:0016054">
    <property type="term" value="P:organic acid catabolic process"/>
    <property type="evidence" value="ECO:0007669"/>
    <property type="project" value="UniProtKB-ARBA"/>
</dbReference>
<dbReference type="InterPro" id="IPR006398">
    <property type="entry name" value="Tartro_sem_red"/>
</dbReference>